<protein>
    <submittedName>
        <fullName evidence="1">Uncharacterized protein</fullName>
    </submittedName>
</protein>
<comment type="caution">
    <text evidence="1">The sequence shown here is derived from an EMBL/GenBank/DDBJ whole genome shotgun (WGS) entry which is preliminary data.</text>
</comment>
<name>A0ABQ9DZ56_9PASS</name>
<evidence type="ECO:0000313" key="1">
    <source>
        <dbReference type="EMBL" id="KAJ7427690.1"/>
    </source>
</evidence>
<organism evidence="1 2">
    <name type="scientific">Willisornis vidua</name>
    <name type="common">Xingu scale-backed antbird</name>
    <dbReference type="NCBI Taxonomy" id="1566151"/>
    <lineage>
        <taxon>Eukaryota</taxon>
        <taxon>Metazoa</taxon>
        <taxon>Chordata</taxon>
        <taxon>Craniata</taxon>
        <taxon>Vertebrata</taxon>
        <taxon>Euteleostomi</taxon>
        <taxon>Archelosauria</taxon>
        <taxon>Archosauria</taxon>
        <taxon>Dinosauria</taxon>
        <taxon>Saurischia</taxon>
        <taxon>Theropoda</taxon>
        <taxon>Coelurosauria</taxon>
        <taxon>Aves</taxon>
        <taxon>Neognathae</taxon>
        <taxon>Neoaves</taxon>
        <taxon>Telluraves</taxon>
        <taxon>Australaves</taxon>
        <taxon>Passeriformes</taxon>
        <taxon>Thamnophilidae</taxon>
        <taxon>Willisornis</taxon>
    </lineage>
</organism>
<proteinExistence type="predicted"/>
<keyword evidence="2" id="KW-1185">Reference proteome</keyword>
<accession>A0ABQ9DZ56</accession>
<dbReference type="EMBL" id="WHWB01031869">
    <property type="protein sequence ID" value="KAJ7427690.1"/>
    <property type="molecule type" value="Genomic_DNA"/>
</dbReference>
<reference evidence="1" key="1">
    <citation type="submission" date="2019-10" db="EMBL/GenBank/DDBJ databases">
        <authorList>
            <person name="Soares A.E.R."/>
            <person name="Aleixo A."/>
            <person name="Schneider P."/>
            <person name="Miyaki C.Y."/>
            <person name="Schneider M.P."/>
            <person name="Mello C."/>
            <person name="Vasconcelos A.T.R."/>
        </authorList>
    </citation>
    <scope>NUCLEOTIDE SEQUENCE</scope>
    <source>
        <tissue evidence="1">Muscle</tissue>
    </source>
</reference>
<sequence>MCKVGSTLGWMADRETAAAMEKTTAQRQSSLALVDMMFATMRVDLSNNDSSSPQSCAQATNVCVQGGVLLTSQTASALHVAVDAKQQSKVPMLSGSKTEKANGNLDCIERGESSRVREVILFLYSAVLRTRLEDCIHHWGPQHKKDIDLSE</sequence>
<dbReference type="Proteomes" id="UP001145742">
    <property type="component" value="Unassembled WGS sequence"/>
</dbReference>
<evidence type="ECO:0000313" key="2">
    <source>
        <dbReference type="Proteomes" id="UP001145742"/>
    </source>
</evidence>
<gene>
    <name evidence="1" type="ORF">WISP_04739</name>
</gene>